<dbReference type="InterPro" id="IPR027417">
    <property type="entry name" value="P-loop_NTPase"/>
</dbReference>
<sequence>MSDLMWREVIPPRNLSLTTATGLVRALAGRPRFGLASLQPAVLFELWLSKESARWLVGYDERLGRHFAGDLAAQIPNLALVTVQDSPRKLPTTAREVRPNNMAYPLRLDTAASVATGLLGLRQRLGQDESVVLQWIVGPSHSRSMPPARLTPLQALGLTPVQKPTSSDQAAWRTKVAEPLFGVRGRVGALAASTHRATQLIGPAVSALALASGPNNRVVDSWQSKNIARSLFMPAGRPRSWSGTVNAAELAALLGWPVDGVQVPGQDSALAPPPRSLLLNDHDAALTTERIVGTSTHPRSTDKAVRVPVKSLASHVHLIAPTGAGKSTTLARWVLQDIKAGRSIFLVEPKDDLVTDVLARLPKELWPQVRLVEPGVPGPVIGFNPLAGPVADAERRADSLLGLFRELFGSALGPRSSDILLHALIMAARLEDGTLTDIPAILTNDGFRRRVLAKVSDPLTIAPWAAWFDSLSELERSRIVMPILNKTRAWTARGPLRHLLGQAAPALQLDDLFKDEQLIVLVSLNTGSVGPETAKLLGALLLRQLREAIQRQSMVPRDSRRPVSVIVDEWQNFVDGMDFGDMLATARALESGFTLVHQLLPQLTTSLKAAVLANARTRMVYRPAEADAKELARVLGGDMTPEELLRLPAFHAAAQVLIDGATSRPFIVSTSPLSEPTEDPAAARQAIRQQFGVLPEEIDARLVQRWQDGGGSNPDGGVGFVRRRTS</sequence>
<evidence type="ECO:0000313" key="2">
    <source>
        <dbReference type="EMBL" id="GGN20134.1"/>
    </source>
</evidence>
<dbReference type="RefSeq" id="WP_189159304.1">
    <property type="nucleotide sequence ID" value="NZ_BMNC01000015.1"/>
</dbReference>
<reference evidence="3" key="1">
    <citation type="journal article" date="2019" name="Int. J. Syst. Evol. Microbiol.">
        <title>The Global Catalogue of Microorganisms (GCM) 10K type strain sequencing project: providing services to taxonomists for standard genome sequencing and annotation.</title>
        <authorList>
            <consortium name="The Broad Institute Genomics Platform"/>
            <consortium name="The Broad Institute Genome Sequencing Center for Infectious Disease"/>
            <person name="Wu L."/>
            <person name="Ma J."/>
        </authorList>
    </citation>
    <scope>NUCLEOTIDE SEQUENCE [LARGE SCALE GENOMIC DNA]</scope>
    <source>
        <strain evidence="3">CGMCC 4.7319</strain>
    </source>
</reference>
<proteinExistence type="predicted"/>
<accession>A0ABQ2IM81</accession>
<name>A0ABQ2IM81_9PSEU</name>
<dbReference type="PANTHER" id="PTHR30121">
    <property type="entry name" value="UNCHARACTERIZED PROTEIN YJGR-RELATED"/>
    <property type="match status" value="1"/>
</dbReference>
<dbReference type="PANTHER" id="PTHR30121:SF11">
    <property type="entry name" value="AAA+ ATPASE DOMAIN-CONTAINING PROTEIN"/>
    <property type="match status" value="1"/>
</dbReference>
<protein>
    <submittedName>
        <fullName evidence="2">Conjugal transfer protein TraG</fullName>
    </submittedName>
</protein>
<organism evidence="2 3">
    <name type="scientific">Lentzea pudingi</name>
    <dbReference type="NCBI Taxonomy" id="1789439"/>
    <lineage>
        <taxon>Bacteria</taxon>
        <taxon>Bacillati</taxon>
        <taxon>Actinomycetota</taxon>
        <taxon>Actinomycetes</taxon>
        <taxon>Pseudonocardiales</taxon>
        <taxon>Pseudonocardiaceae</taxon>
        <taxon>Lentzea</taxon>
    </lineage>
</organism>
<dbReference type="EMBL" id="BMNC01000015">
    <property type="protein sequence ID" value="GGN20134.1"/>
    <property type="molecule type" value="Genomic_DNA"/>
</dbReference>
<feature type="compositionally biased region" description="Gly residues" evidence="1">
    <location>
        <begin position="708"/>
        <end position="719"/>
    </location>
</feature>
<dbReference type="Gene3D" id="3.40.50.300">
    <property type="entry name" value="P-loop containing nucleotide triphosphate hydrolases"/>
    <property type="match status" value="2"/>
</dbReference>
<comment type="caution">
    <text evidence="2">The sequence shown here is derived from an EMBL/GenBank/DDBJ whole genome shotgun (WGS) entry which is preliminary data.</text>
</comment>
<dbReference type="SUPFAM" id="SSF52540">
    <property type="entry name" value="P-loop containing nucleoside triphosphate hydrolases"/>
    <property type="match status" value="1"/>
</dbReference>
<keyword evidence="3" id="KW-1185">Reference proteome</keyword>
<dbReference type="InterPro" id="IPR051162">
    <property type="entry name" value="T4SS_component"/>
</dbReference>
<feature type="region of interest" description="Disordered" evidence="1">
    <location>
        <begin position="706"/>
        <end position="726"/>
    </location>
</feature>
<dbReference type="Proteomes" id="UP000597656">
    <property type="component" value="Unassembled WGS sequence"/>
</dbReference>
<gene>
    <name evidence="2" type="ORF">GCM10011609_71620</name>
</gene>
<evidence type="ECO:0000313" key="3">
    <source>
        <dbReference type="Proteomes" id="UP000597656"/>
    </source>
</evidence>
<evidence type="ECO:0000256" key="1">
    <source>
        <dbReference type="SAM" id="MobiDB-lite"/>
    </source>
</evidence>